<dbReference type="InterPro" id="IPR025610">
    <property type="entry name" value="MYC/MYB_N"/>
</dbReference>
<evidence type="ECO:0000256" key="4">
    <source>
        <dbReference type="SAM" id="MobiDB-lite"/>
    </source>
</evidence>
<dbReference type="GO" id="GO:0005634">
    <property type="term" value="C:nucleus"/>
    <property type="evidence" value="ECO:0007669"/>
    <property type="project" value="TreeGrafter"/>
</dbReference>
<keyword evidence="7" id="KW-1185">Reference proteome</keyword>
<evidence type="ECO:0000259" key="5">
    <source>
        <dbReference type="Pfam" id="PF14215"/>
    </source>
</evidence>
<feature type="domain" description="Transcription factor MYC/MYB N-terminal" evidence="5">
    <location>
        <begin position="148"/>
        <end position="230"/>
    </location>
</feature>
<dbReference type="AlphaFoldDB" id="A0AAX4PAA3"/>
<dbReference type="Pfam" id="PF14215">
    <property type="entry name" value="bHLH-MYC_N"/>
    <property type="match status" value="1"/>
</dbReference>
<keyword evidence="2" id="KW-0804">Transcription</keyword>
<organism evidence="6 7">
    <name type="scientific">Chloropicon roscoffensis</name>
    <dbReference type="NCBI Taxonomy" id="1461544"/>
    <lineage>
        <taxon>Eukaryota</taxon>
        <taxon>Viridiplantae</taxon>
        <taxon>Chlorophyta</taxon>
        <taxon>Chloropicophyceae</taxon>
        <taxon>Chloropicales</taxon>
        <taxon>Chloropicaceae</taxon>
        <taxon>Chloropicon</taxon>
    </lineage>
</organism>
<dbReference type="GO" id="GO:0000976">
    <property type="term" value="F:transcription cis-regulatory region binding"/>
    <property type="evidence" value="ECO:0007669"/>
    <property type="project" value="TreeGrafter"/>
</dbReference>
<feature type="compositionally biased region" description="Polar residues" evidence="4">
    <location>
        <begin position="26"/>
        <end position="38"/>
    </location>
</feature>
<dbReference type="GO" id="GO:0003700">
    <property type="term" value="F:DNA-binding transcription factor activity"/>
    <property type="evidence" value="ECO:0007669"/>
    <property type="project" value="InterPro"/>
</dbReference>
<evidence type="ECO:0000313" key="6">
    <source>
        <dbReference type="EMBL" id="WZN63295.1"/>
    </source>
</evidence>
<keyword evidence="1" id="KW-0805">Transcription regulation</keyword>
<proteinExistence type="predicted"/>
<evidence type="ECO:0000313" key="7">
    <source>
        <dbReference type="Proteomes" id="UP001472866"/>
    </source>
</evidence>
<dbReference type="InterPro" id="IPR045084">
    <property type="entry name" value="AIB/MYC-like"/>
</dbReference>
<accession>A0AAX4PAA3</accession>
<dbReference type="InterPro" id="IPR029016">
    <property type="entry name" value="GAF-like_dom_sf"/>
</dbReference>
<evidence type="ECO:0000256" key="1">
    <source>
        <dbReference type="ARBA" id="ARBA00023015"/>
    </source>
</evidence>
<evidence type="ECO:0000256" key="3">
    <source>
        <dbReference type="ARBA" id="ARBA00023242"/>
    </source>
</evidence>
<evidence type="ECO:0000256" key="2">
    <source>
        <dbReference type="ARBA" id="ARBA00023163"/>
    </source>
</evidence>
<sequence>MEVTHTAFTIEQAQTQNCEDWDWGSRPSNSRGSDSTGSHDVEVDESQDSFSNTVESLLQESLNSFLDEGPILHPIEHHYSELKGGDSGGFSSNPKITRDFVTDCLSLVCECKGFEYAIVWEVDNKTGLLTAKTGYHIPGCGKIKNFYNSSMTLRAFPLGLEIPGRVAYSGQVEWCDHVHQEAVCRFHRVNEARMYGVQTVVGIPVACGVLEFGSSRKIEQCPQILRYIQNVCKPLVYCLQESW</sequence>
<reference evidence="6 7" key="1">
    <citation type="submission" date="2024-03" db="EMBL/GenBank/DDBJ databases">
        <title>Complete genome sequence of the green alga Chloropicon roscoffensis RCC1871.</title>
        <authorList>
            <person name="Lemieux C."/>
            <person name="Pombert J.-F."/>
            <person name="Otis C."/>
            <person name="Turmel M."/>
        </authorList>
    </citation>
    <scope>NUCLEOTIDE SEQUENCE [LARGE SCALE GENOMIC DNA]</scope>
    <source>
        <strain evidence="6 7">RCC1871</strain>
    </source>
</reference>
<name>A0AAX4PAA3_9CHLO</name>
<dbReference type="Proteomes" id="UP001472866">
    <property type="component" value="Chromosome 07"/>
</dbReference>
<dbReference type="Gene3D" id="3.30.450.40">
    <property type="match status" value="1"/>
</dbReference>
<feature type="region of interest" description="Disordered" evidence="4">
    <location>
        <begin position="19"/>
        <end position="50"/>
    </location>
</feature>
<dbReference type="SUPFAM" id="SSF55781">
    <property type="entry name" value="GAF domain-like"/>
    <property type="match status" value="1"/>
</dbReference>
<keyword evidence="3" id="KW-0539">Nucleus</keyword>
<dbReference type="PANTHER" id="PTHR11514">
    <property type="entry name" value="MYC"/>
    <property type="match status" value="1"/>
</dbReference>
<gene>
    <name evidence="6" type="ORF">HKI87_07g48430</name>
</gene>
<dbReference type="PANTHER" id="PTHR11514:SF43">
    <property type="entry name" value="TRANSCRIPTION FACTOR MYC2"/>
    <property type="match status" value="1"/>
</dbReference>
<dbReference type="EMBL" id="CP151507">
    <property type="protein sequence ID" value="WZN63295.1"/>
    <property type="molecule type" value="Genomic_DNA"/>
</dbReference>
<protein>
    <submittedName>
        <fullName evidence="6">BHLH-MYC_N domain-containing protein</fullName>
    </submittedName>
</protein>